<dbReference type="AlphaFoldDB" id="X1E005"/>
<evidence type="ECO:0000313" key="1">
    <source>
        <dbReference type="EMBL" id="GAH01968.1"/>
    </source>
</evidence>
<reference evidence="1" key="1">
    <citation type="journal article" date="2014" name="Front. Microbiol.">
        <title>High frequency of phylogenetically diverse reductive dehalogenase-homologous genes in deep subseafloor sedimentary metagenomes.</title>
        <authorList>
            <person name="Kawai M."/>
            <person name="Futagami T."/>
            <person name="Toyoda A."/>
            <person name="Takaki Y."/>
            <person name="Nishi S."/>
            <person name="Hori S."/>
            <person name="Arai W."/>
            <person name="Tsubouchi T."/>
            <person name="Morono Y."/>
            <person name="Uchiyama I."/>
            <person name="Ito T."/>
            <person name="Fujiyama A."/>
            <person name="Inagaki F."/>
            <person name="Takami H."/>
        </authorList>
    </citation>
    <scope>NUCLEOTIDE SEQUENCE</scope>
    <source>
        <strain evidence="1">Expedition CK06-06</strain>
    </source>
</reference>
<comment type="caution">
    <text evidence="1">The sequence shown here is derived from an EMBL/GenBank/DDBJ whole genome shotgun (WGS) entry which is preliminary data.</text>
</comment>
<accession>X1E005</accession>
<gene>
    <name evidence="1" type="ORF">S01H4_47774</name>
</gene>
<dbReference type="EMBL" id="BART01026860">
    <property type="protein sequence ID" value="GAH01968.1"/>
    <property type="molecule type" value="Genomic_DNA"/>
</dbReference>
<name>X1E005_9ZZZZ</name>
<organism evidence="1">
    <name type="scientific">marine sediment metagenome</name>
    <dbReference type="NCBI Taxonomy" id="412755"/>
    <lineage>
        <taxon>unclassified sequences</taxon>
        <taxon>metagenomes</taxon>
        <taxon>ecological metagenomes</taxon>
    </lineage>
</organism>
<proteinExistence type="predicted"/>
<protein>
    <submittedName>
        <fullName evidence="1">Uncharacterized protein</fullName>
    </submittedName>
</protein>
<sequence>MSNFYYYFTKIINIFKKNIHRVCICYNNFTMIRKKSSSGSYRRKRSDTKIGTIEKKYGKDFGVRSDKKLGKYLKEKGYPSLSKLIRNEK</sequence>